<evidence type="ECO:0000313" key="6">
    <source>
        <dbReference type="EMBL" id="GEO13679.1"/>
    </source>
</evidence>
<dbReference type="OrthoDB" id="7510199at2"/>
<evidence type="ECO:0000256" key="3">
    <source>
        <dbReference type="ARBA" id="ARBA00022982"/>
    </source>
</evidence>
<reference evidence="6 7" key="1">
    <citation type="submission" date="2019-07" db="EMBL/GenBank/DDBJ databases">
        <title>Whole genome shotgun sequence of Microvirga aerophila NBRC 106136.</title>
        <authorList>
            <person name="Hosoyama A."/>
            <person name="Uohara A."/>
            <person name="Ohji S."/>
            <person name="Ichikawa N."/>
        </authorList>
    </citation>
    <scope>NUCLEOTIDE SEQUENCE [LARGE SCALE GENOMIC DNA]</scope>
    <source>
        <strain evidence="6 7">NBRC 106136</strain>
    </source>
</reference>
<dbReference type="PROSITE" id="PS51318">
    <property type="entry name" value="TAT"/>
    <property type="match status" value="1"/>
</dbReference>
<keyword evidence="4" id="KW-0186">Copper</keyword>
<dbReference type="AlphaFoldDB" id="A0A512BNZ0"/>
<dbReference type="PANTHER" id="PTHR36507">
    <property type="entry name" value="BLL1555 PROTEIN"/>
    <property type="match status" value="1"/>
</dbReference>
<evidence type="ECO:0000256" key="4">
    <source>
        <dbReference type="ARBA" id="ARBA00023008"/>
    </source>
</evidence>
<feature type="domain" description="Blue (type 1) copper" evidence="5">
    <location>
        <begin position="37"/>
        <end position="131"/>
    </location>
</feature>
<dbReference type="InterPro" id="IPR052721">
    <property type="entry name" value="ET_Amicyanin"/>
</dbReference>
<evidence type="ECO:0000256" key="2">
    <source>
        <dbReference type="ARBA" id="ARBA00022723"/>
    </source>
</evidence>
<keyword evidence="2" id="KW-0479">Metal-binding</keyword>
<name>A0A512BNZ0_9HYPH</name>
<gene>
    <name evidence="6" type="ORF">MAE02_13750</name>
</gene>
<comment type="caution">
    <text evidence="6">The sequence shown here is derived from an EMBL/GenBank/DDBJ whole genome shotgun (WGS) entry which is preliminary data.</text>
</comment>
<dbReference type="SUPFAM" id="SSF49503">
    <property type="entry name" value="Cupredoxins"/>
    <property type="match status" value="1"/>
</dbReference>
<evidence type="ECO:0000313" key="7">
    <source>
        <dbReference type="Proteomes" id="UP000321085"/>
    </source>
</evidence>
<keyword evidence="3" id="KW-0249">Electron transport</keyword>
<dbReference type="InterPro" id="IPR028871">
    <property type="entry name" value="BlueCu_1_BS"/>
</dbReference>
<keyword evidence="1" id="KW-0813">Transport</keyword>
<evidence type="ECO:0000259" key="5">
    <source>
        <dbReference type="Pfam" id="PF00127"/>
    </source>
</evidence>
<dbReference type="InterPro" id="IPR006311">
    <property type="entry name" value="TAT_signal"/>
</dbReference>
<dbReference type="CDD" id="cd04220">
    <property type="entry name" value="Halocyanin"/>
    <property type="match status" value="1"/>
</dbReference>
<dbReference type="EMBL" id="BJYU01000015">
    <property type="protein sequence ID" value="GEO13679.1"/>
    <property type="molecule type" value="Genomic_DNA"/>
</dbReference>
<proteinExistence type="predicted"/>
<organism evidence="6 7">
    <name type="scientific">Microvirga aerophila</name>
    <dbReference type="NCBI Taxonomy" id="670291"/>
    <lineage>
        <taxon>Bacteria</taxon>
        <taxon>Pseudomonadati</taxon>
        <taxon>Pseudomonadota</taxon>
        <taxon>Alphaproteobacteria</taxon>
        <taxon>Hyphomicrobiales</taxon>
        <taxon>Methylobacteriaceae</taxon>
        <taxon>Microvirga</taxon>
    </lineage>
</organism>
<dbReference type="GO" id="GO:0009055">
    <property type="term" value="F:electron transfer activity"/>
    <property type="evidence" value="ECO:0007669"/>
    <property type="project" value="InterPro"/>
</dbReference>
<dbReference type="Pfam" id="PF00127">
    <property type="entry name" value="Copper-bind"/>
    <property type="match status" value="1"/>
</dbReference>
<keyword evidence="7" id="KW-1185">Reference proteome</keyword>
<dbReference type="InterPro" id="IPR000923">
    <property type="entry name" value="BlueCu_1"/>
</dbReference>
<sequence length="175" mass="19105">MVSRRYILRIGGGLLAGLLLPRLPLAAEAVEIRMQGNADGSHVWFDPVGLRVETGQTIRWINLDPGNSHTATAYHPKNFERPLRIPGGAEPWDSDYLLPNETFSITLAVEGVYDFYCVPHEHAGMVGRIIVGQPGRFPAADLSVQATGGEPIPEIALRAFPSVDEIMRQGVVRPA</sequence>
<evidence type="ECO:0000256" key="1">
    <source>
        <dbReference type="ARBA" id="ARBA00022448"/>
    </source>
</evidence>
<accession>A0A512BNZ0</accession>
<dbReference type="InterPro" id="IPR008972">
    <property type="entry name" value="Cupredoxin"/>
</dbReference>
<dbReference type="PROSITE" id="PS00196">
    <property type="entry name" value="COPPER_BLUE"/>
    <property type="match status" value="1"/>
</dbReference>
<dbReference type="RefSeq" id="WP_114186145.1">
    <property type="nucleotide sequence ID" value="NZ_BJYU01000015.1"/>
</dbReference>
<protein>
    <recommendedName>
        <fullName evidence="5">Blue (type 1) copper domain-containing protein</fullName>
    </recommendedName>
</protein>
<dbReference type="Gene3D" id="2.60.40.420">
    <property type="entry name" value="Cupredoxins - blue copper proteins"/>
    <property type="match status" value="1"/>
</dbReference>
<dbReference type="Proteomes" id="UP000321085">
    <property type="component" value="Unassembled WGS sequence"/>
</dbReference>
<dbReference type="PANTHER" id="PTHR36507:SF1">
    <property type="entry name" value="BLL1555 PROTEIN"/>
    <property type="match status" value="1"/>
</dbReference>
<dbReference type="GO" id="GO:0005507">
    <property type="term" value="F:copper ion binding"/>
    <property type="evidence" value="ECO:0007669"/>
    <property type="project" value="InterPro"/>
</dbReference>